<protein>
    <submittedName>
        <fullName evidence="2">Uncharacterized protein</fullName>
    </submittedName>
</protein>
<organism evidence="2 3">
    <name type="scientific">Pristionchus pacificus</name>
    <name type="common">Parasitic nematode worm</name>
    <dbReference type="NCBI Taxonomy" id="54126"/>
    <lineage>
        <taxon>Eukaryota</taxon>
        <taxon>Metazoa</taxon>
        <taxon>Ecdysozoa</taxon>
        <taxon>Nematoda</taxon>
        <taxon>Chromadorea</taxon>
        <taxon>Rhabditida</taxon>
        <taxon>Rhabditina</taxon>
        <taxon>Diplogasteromorpha</taxon>
        <taxon>Diplogasteroidea</taxon>
        <taxon>Neodiplogasteridae</taxon>
        <taxon>Pristionchus</taxon>
    </lineage>
</organism>
<dbReference type="Proteomes" id="UP000005239">
    <property type="component" value="Unassembled WGS sequence"/>
</dbReference>
<feature type="region of interest" description="Disordered" evidence="1">
    <location>
        <begin position="34"/>
        <end position="77"/>
    </location>
</feature>
<sequence length="133" mass="15468">MSTYQFVNWRGEHGQYHTNGLYYWNYPEQRRDVKTDPFPVKTEEQSKPNSPAEQPPRPESVPLRDEEKPPTNNTVTASLPFRGHCICYSVEILKKDALAVKQHRLKLAREVRMKLHESICVGSTSDLPRDIFI</sequence>
<keyword evidence="3" id="KW-1185">Reference proteome</keyword>
<accession>A0A2A6BJD2</accession>
<evidence type="ECO:0000313" key="2">
    <source>
        <dbReference type="EnsemblMetazoa" id="PPA06145.1"/>
    </source>
</evidence>
<gene>
    <name evidence="2" type="primary">WBGene00095699</name>
</gene>
<accession>A0A8R1U761</accession>
<reference evidence="2" key="2">
    <citation type="submission" date="2022-06" db="UniProtKB">
        <authorList>
            <consortium name="EnsemblMetazoa"/>
        </authorList>
    </citation>
    <scope>IDENTIFICATION</scope>
    <source>
        <strain evidence="2">PS312</strain>
    </source>
</reference>
<dbReference type="EnsemblMetazoa" id="PPA06145.1">
    <property type="protein sequence ID" value="PPA06145.1"/>
    <property type="gene ID" value="WBGene00095699"/>
</dbReference>
<name>A0A2A6BJD2_PRIPA</name>
<evidence type="ECO:0000256" key="1">
    <source>
        <dbReference type="SAM" id="MobiDB-lite"/>
    </source>
</evidence>
<feature type="compositionally biased region" description="Basic and acidic residues" evidence="1">
    <location>
        <begin position="34"/>
        <end position="46"/>
    </location>
</feature>
<reference evidence="3" key="1">
    <citation type="journal article" date="2008" name="Nat. Genet.">
        <title>The Pristionchus pacificus genome provides a unique perspective on nematode lifestyle and parasitism.</title>
        <authorList>
            <person name="Dieterich C."/>
            <person name="Clifton S.W."/>
            <person name="Schuster L.N."/>
            <person name="Chinwalla A."/>
            <person name="Delehaunty K."/>
            <person name="Dinkelacker I."/>
            <person name="Fulton L."/>
            <person name="Fulton R."/>
            <person name="Godfrey J."/>
            <person name="Minx P."/>
            <person name="Mitreva M."/>
            <person name="Roeseler W."/>
            <person name="Tian H."/>
            <person name="Witte H."/>
            <person name="Yang S.P."/>
            <person name="Wilson R.K."/>
            <person name="Sommer R.J."/>
        </authorList>
    </citation>
    <scope>NUCLEOTIDE SEQUENCE [LARGE SCALE GENOMIC DNA]</scope>
    <source>
        <strain evidence="3">PS312</strain>
    </source>
</reference>
<evidence type="ECO:0000313" key="3">
    <source>
        <dbReference type="Proteomes" id="UP000005239"/>
    </source>
</evidence>
<proteinExistence type="predicted"/>
<dbReference type="AlphaFoldDB" id="A0A2A6BJD2"/>